<evidence type="ECO:0000256" key="5">
    <source>
        <dbReference type="ARBA" id="ARBA00023128"/>
    </source>
</evidence>
<evidence type="ECO:0000256" key="8">
    <source>
        <dbReference type="SAM" id="Phobius"/>
    </source>
</evidence>
<name>A0A2T0FJA0_9ASCO</name>
<proteinExistence type="predicted"/>
<evidence type="ECO:0000256" key="2">
    <source>
        <dbReference type="ARBA" id="ARBA00013887"/>
    </source>
</evidence>
<feature type="transmembrane region" description="Helical" evidence="8">
    <location>
        <begin position="60"/>
        <end position="81"/>
    </location>
</feature>
<keyword evidence="6 8" id="KW-0472">Membrane</keyword>
<evidence type="ECO:0000256" key="4">
    <source>
        <dbReference type="ARBA" id="ARBA00022989"/>
    </source>
</evidence>
<dbReference type="PROSITE" id="PS51503">
    <property type="entry name" value="HIG1"/>
    <property type="match status" value="1"/>
</dbReference>
<dbReference type="GeneID" id="36516423"/>
<evidence type="ECO:0000259" key="9">
    <source>
        <dbReference type="PROSITE" id="PS51503"/>
    </source>
</evidence>
<dbReference type="PANTHER" id="PTHR12297:SF3">
    <property type="entry name" value="HIG1 DOMAIN FAMILY MEMBER 1A"/>
    <property type="match status" value="1"/>
</dbReference>
<accession>A0A2T0FJA0</accession>
<dbReference type="STRING" id="45607.A0A2T0FJA0"/>
<keyword evidence="3 8" id="KW-0812">Transmembrane</keyword>
<evidence type="ECO:0000313" key="11">
    <source>
        <dbReference type="Proteomes" id="UP000238350"/>
    </source>
</evidence>
<keyword evidence="7" id="KW-0175">Coiled coil</keyword>
<dbReference type="PANTHER" id="PTHR12297">
    <property type="entry name" value="HYPOXIA-INDUCBILE GENE 1 HIG1 -RELATED"/>
    <property type="match status" value="1"/>
</dbReference>
<evidence type="ECO:0000256" key="6">
    <source>
        <dbReference type="ARBA" id="ARBA00023136"/>
    </source>
</evidence>
<dbReference type="OrthoDB" id="6604018at2759"/>
<dbReference type="GO" id="GO:0097250">
    <property type="term" value="P:mitochondrial respirasome assembly"/>
    <property type="evidence" value="ECO:0007669"/>
    <property type="project" value="TreeGrafter"/>
</dbReference>
<feature type="coiled-coil region" evidence="7">
    <location>
        <begin position="81"/>
        <end position="137"/>
    </location>
</feature>
<gene>
    <name evidence="10" type="ORF">B9G98_02675</name>
</gene>
<sequence>MPALPSSVEPPQRKPLYQILAEKCKEQPLVPLGVVLTCGALYLSGRALRARDSRLANRMFFWRVGFQAFTVVALVGGGFYYDEKRREKKSQREQLIEKAKEREKLWIEELERIEEEAKRRKEKADDLKKRLKEIEDQKK</sequence>
<comment type="subcellular location">
    <subcellularLocation>
        <location evidence="1">Mitochondrion membrane</location>
    </subcellularLocation>
</comment>
<feature type="domain" description="HIG1" evidence="9">
    <location>
        <begin position="1"/>
        <end position="92"/>
    </location>
</feature>
<dbReference type="EMBL" id="NDIQ01000021">
    <property type="protein sequence ID" value="PRT55055.1"/>
    <property type="molecule type" value="Genomic_DNA"/>
</dbReference>
<keyword evidence="4 8" id="KW-1133">Transmembrane helix</keyword>
<organism evidence="10 11">
    <name type="scientific">Wickerhamiella sorbophila</name>
    <dbReference type="NCBI Taxonomy" id="45607"/>
    <lineage>
        <taxon>Eukaryota</taxon>
        <taxon>Fungi</taxon>
        <taxon>Dikarya</taxon>
        <taxon>Ascomycota</taxon>
        <taxon>Saccharomycotina</taxon>
        <taxon>Dipodascomycetes</taxon>
        <taxon>Dipodascales</taxon>
        <taxon>Trichomonascaceae</taxon>
        <taxon>Wickerhamiella</taxon>
    </lineage>
</organism>
<evidence type="ECO:0000256" key="3">
    <source>
        <dbReference type="ARBA" id="ARBA00022692"/>
    </source>
</evidence>
<comment type="caution">
    <text evidence="10">The sequence shown here is derived from an EMBL/GenBank/DDBJ whole genome shotgun (WGS) entry which is preliminary data.</text>
</comment>
<keyword evidence="11" id="KW-1185">Reference proteome</keyword>
<evidence type="ECO:0000313" key="10">
    <source>
        <dbReference type="EMBL" id="PRT55055.1"/>
    </source>
</evidence>
<keyword evidence="5" id="KW-0496">Mitochondrion</keyword>
<evidence type="ECO:0000256" key="7">
    <source>
        <dbReference type="SAM" id="Coils"/>
    </source>
</evidence>
<dbReference type="RefSeq" id="XP_024665000.1">
    <property type="nucleotide sequence ID" value="XM_024809232.1"/>
</dbReference>
<reference evidence="10 11" key="1">
    <citation type="submission" date="2017-04" db="EMBL/GenBank/DDBJ databases">
        <title>Genome sequencing of [Candida] sorbophila.</title>
        <authorList>
            <person name="Ahn J.O."/>
        </authorList>
    </citation>
    <scope>NUCLEOTIDE SEQUENCE [LARGE SCALE GENOMIC DNA]</scope>
    <source>
        <strain evidence="10 11">DS02</strain>
    </source>
</reference>
<evidence type="ECO:0000256" key="1">
    <source>
        <dbReference type="ARBA" id="ARBA00004325"/>
    </source>
</evidence>
<dbReference type="Gene3D" id="6.10.140.1320">
    <property type="match status" value="1"/>
</dbReference>
<dbReference type="GO" id="GO:0031966">
    <property type="term" value="C:mitochondrial membrane"/>
    <property type="evidence" value="ECO:0007669"/>
    <property type="project" value="UniProtKB-SubCell"/>
</dbReference>
<dbReference type="InterPro" id="IPR050355">
    <property type="entry name" value="RCF1"/>
</dbReference>
<protein>
    <recommendedName>
        <fullName evidence="2">Respiratory supercomplex factor 1, mitochondrial</fullName>
    </recommendedName>
</protein>
<dbReference type="Pfam" id="PF04588">
    <property type="entry name" value="HIG_1_N"/>
    <property type="match status" value="1"/>
</dbReference>
<dbReference type="Proteomes" id="UP000238350">
    <property type="component" value="Unassembled WGS sequence"/>
</dbReference>
<dbReference type="AlphaFoldDB" id="A0A2T0FJA0"/>
<dbReference type="InterPro" id="IPR007667">
    <property type="entry name" value="Hypoxia_induced_domain"/>
</dbReference>